<proteinExistence type="predicted"/>
<evidence type="ECO:0000313" key="1">
    <source>
        <dbReference type="EMBL" id="GGI57993.1"/>
    </source>
</evidence>
<dbReference type="EMBL" id="BMDQ01000003">
    <property type="protein sequence ID" value="GGI57993.1"/>
    <property type="molecule type" value="Genomic_DNA"/>
</dbReference>
<dbReference type="Proteomes" id="UP000624701">
    <property type="component" value="Unassembled WGS sequence"/>
</dbReference>
<name>A0ABQ2C2L8_9FLAO</name>
<evidence type="ECO:0000313" key="2">
    <source>
        <dbReference type="Proteomes" id="UP000624701"/>
    </source>
</evidence>
<organism evidence="1 2">
    <name type="scientific">Winogradskyella haliclonae</name>
    <dbReference type="NCBI Taxonomy" id="2048558"/>
    <lineage>
        <taxon>Bacteria</taxon>
        <taxon>Pseudomonadati</taxon>
        <taxon>Bacteroidota</taxon>
        <taxon>Flavobacteriia</taxon>
        <taxon>Flavobacteriales</taxon>
        <taxon>Flavobacteriaceae</taxon>
        <taxon>Winogradskyella</taxon>
    </lineage>
</organism>
<sequence length="48" mass="5078">MIAAPGIIESKKQVIQGVNNLNISSLNITVDKVIETENVGIAIGVLEM</sequence>
<protein>
    <submittedName>
        <fullName evidence="1">Uncharacterized protein</fullName>
    </submittedName>
</protein>
<keyword evidence="2" id="KW-1185">Reference proteome</keyword>
<comment type="caution">
    <text evidence="1">The sequence shown here is derived from an EMBL/GenBank/DDBJ whole genome shotgun (WGS) entry which is preliminary data.</text>
</comment>
<gene>
    <name evidence="1" type="ORF">GCM10011444_23020</name>
</gene>
<accession>A0ABQ2C2L8</accession>
<reference evidence="2" key="1">
    <citation type="journal article" date="2019" name="Int. J. Syst. Evol. Microbiol.">
        <title>The Global Catalogue of Microorganisms (GCM) 10K type strain sequencing project: providing services to taxonomists for standard genome sequencing and annotation.</title>
        <authorList>
            <consortium name="The Broad Institute Genomics Platform"/>
            <consortium name="The Broad Institute Genome Sequencing Center for Infectious Disease"/>
            <person name="Wu L."/>
            <person name="Ma J."/>
        </authorList>
    </citation>
    <scope>NUCLEOTIDE SEQUENCE [LARGE SCALE GENOMIC DNA]</scope>
    <source>
        <strain evidence="2">CCM 8681</strain>
    </source>
</reference>